<dbReference type="EMBL" id="CP055306">
    <property type="protein sequence ID" value="QLB40709.1"/>
    <property type="molecule type" value="Genomic_DNA"/>
</dbReference>
<dbReference type="EC" id="6.2.1.26" evidence="7"/>
<evidence type="ECO:0000313" key="8">
    <source>
        <dbReference type="Proteomes" id="UP000509660"/>
    </source>
</evidence>
<sequence>MVLHSSLFPTQFWAEKTEQDIAIVREKGKVDYFPTIPSQLNWQEFHQLIQQIGVILKAKGIHSECLVAYCGTNRFCGLLAYCATLWLGAKILMLNPAYSEEQQKMILEEVGADVFISDDIFANFSEKITACYHSASLDIERAATLTLTSGSTGSPKAVVHSISAHLYSAEGVCELMQFEKSHSWLLSLPLFHVSGQGIIWRWLLKGATLYVNETRETFFVWLKQVSHTSLVPTQLQRYLDKLDCCMNQKCLLGGTTIPSELVTQAQQHGITPFSSYGMTEMASTICGIENGLDNVGYPLKHQEVKLENGEIWVKGKPLALGFWQKNKEIRPLVNQHGWLATKDRGEWNSKKQLVIKGRLDNMFISGGENIQPEEIEQIIFHSNLVEQVFILPINDSEFGQRPIAAIKFKQPHFEQEMHKLKIWLSDKLEKFKHPVAYYLLDIEKYQIQGAIKISRKQLQHDIQYKILEEIYV</sequence>
<evidence type="ECO:0000256" key="5">
    <source>
        <dbReference type="ARBA" id="ARBA00022840"/>
    </source>
</evidence>
<gene>
    <name evidence="7" type="primary">menE</name>
    <name evidence="7" type="ORF">HV559_07385</name>
</gene>
<proteinExistence type="inferred from homology"/>
<keyword evidence="3 7" id="KW-0436">Ligase</keyword>
<dbReference type="InterPro" id="IPR010192">
    <property type="entry name" value="MenE"/>
</dbReference>
<keyword evidence="5" id="KW-0067">ATP-binding</keyword>
<accession>A0A7D5HTB9</accession>
<dbReference type="CDD" id="cd17630">
    <property type="entry name" value="OSB_MenE-like"/>
    <property type="match status" value="1"/>
</dbReference>
<dbReference type="PANTHER" id="PTHR43201:SF5">
    <property type="entry name" value="MEDIUM-CHAIN ACYL-COA LIGASE ACSF2, MITOCHONDRIAL"/>
    <property type="match status" value="1"/>
</dbReference>
<dbReference type="NCBIfam" id="TIGR01923">
    <property type="entry name" value="menE"/>
    <property type="match status" value="1"/>
</dbReference>
<dbReference type="RefSeq" id="WP_176809990.1">
    <property type="nucleotide sequence ID" value="NZ_CP055306.1"/>
</dbReference>
<dbReference type="GO" id="GO:0009234">
    <property type="term" value="P:menaquinone biosynthetic process"/>
    <property type="evidence" value="ECO:0007669"/>
    <property type="project" value="UniProtKB-KW"/>
</dbReference>
<name>A0A7D5HTB9_9PAST</name>
<organism evidence="7 8">
    <name type="scientific">Mannheimia pernigra</name>
    <dbReference type="NCBI Taxonomy" id="111844"/>
    <lineage>
        <taxon>Bacteria</taxon>
        <taxon>Pseudomonadati</taxon>
        <taxon>Pseudomonadota</taxon>
        <taxon>Gammaproteobacteria</taxon>
        <taxon>Pasteurellales</taxon>
        <taxon>Pasteurellaceae</taxon>
        <taxon>Mannheimia</taxon>
    </lineage>
</organism>
<evidence type="ECO:0000256" key="4">
    <source>
        <dbReference type="ARBA" id="ARBA00022741"/>
    </source>
</evidence>
<dbReference type="GO" id="GO:0008756">
    <property type="term" value="F:o-succinylbenzoate-CoA ligase activity"/>
    <property type="evidence" value="ECO:0007669"/>
    <property type="project" value="UniProtKB-EC"/>
</dbReference>
<dbReference type="PROSITE" id="PS00455">
    <property type="entry name" value="AMP_BINDING"/>
    <property type="match status" value="1"/>
</dbReference>
<keyword evidence="2" id="KW-0474">Menaquinone biosynthesis</keyword>
<dbReference type="SUPFAM" id="SSF56801">
    <property type="entry name" value="Acetyl-CoA synthetase-like"/>
    <property type="match status" value="1"/>
</dbReference>
<protein>
    <submittedName>
        <fullName evidence="7">O-succinylbenzoate--CoA ligase</fullName>
        <ecNumber evidence="7">6.2.1.26</ecNumber>
    </submittedName>
</protein>
<dbReference type="GO" id="GO:0006631">
    <property type="term" value="P:fatty acid metabolic process"/>
    <property type="evidence" value="ECO:0007669"/>
    <property type="project" value="TreeGrafter"/>
</dbReference>
<dbReference type="NCBIfam" id="NF006539">
    <property type="entry name" value="PRK09029.1"/>
    <property type="match status" value="1"/>
</dbReference>
<reference evidence="7 8" key="1">
    <citation type="submission" date="2020-06" db="EMBL/GenBank/DDBJ databases">
        <title>Mannheimia pernigra sp. nov. isolated from bovine respiratory tract.</title>
        <authorList>
            <person name="Kuhnert P."/>
            <person name="Akarsu-Egger H."/>
        </authorList>
    </citation>
    <scope>NUCLEOTIDE SEQUENCE [LARGE SCALE GENOMIC DNA]</scope>
    <source>
        <strain evidence="7 8">BNO311</strain>
    </source>
</reference>
<feature type="domain" description="AMP-dependent synthetase/ligase" evidence="6">
    <location>
        <begin position="13"/>
        <end position="323"/>
    </location>
</feature>
<dbReference type="InterPro" id="IPR000873">
    <property type="entry name" value="AMP-dep_synth/lig_dom"/>
</dbReference>
<evidence type="ECO:0000313" key="7">
    <source>
        <dbReference type="EMBL" id="QLB40709.1"/>
    </source>
</evidence>
<dbReference type="Gene3D" id="3.30.300.30">
    <property type="match status" value="1"/>
</dbReference>
<dbReference type="AlphaFoldDB" id="A0A7D5HTB9"/>
<dbReference type="PANTHER" id="PTHR43201">
    <property type="entry name" value="ACYL-COA SYNTHETASE"/>
    <property type="match status" value="1"/>
</dbReference>
<dbReference type="GO" id="GO:0005524">
    <property type="term" value="F:ATP binding"/>
    <property type="evidence" value="ECO:0007669"/>
    <property type="project" value="UniProtKB-KW"/>
</dbReference>
<evidence type="ECO:0000259" key="6">
    <source>
        <dbReference type="Pfam" id="PF00501"/>
    </source>
</evidence>
<dbReference type="Pfam" id="PF00501">
    <property type="entry name" value="AMP-binding"/>
    <property type="match status" value="1"/>
</dbReference>
<dbReference type="GO" id="GO:0031956">
    <property type="term" value="F:medium-chain fatty acid-CoA ligase activity"/>
    <property type="evidence" value="ECO:0007669"/>
    <property type="project" value="TreeGrafter"/>
</dbReference>
<dbReference type="Gene3D" id="3.40.50.12780">
    <property type="entry name" value="N-terminal domain of ligase-like"/>
    <property type="match status" value="1"/>
</dbReference>
<evidence type="ECO:0000256" key="2">
    <source>
        <dbReference type="ARBA" id="ARBA00022428"/>
    </source>
</evidence>
<evidence type="ECO:0000256" key="3">
    <source>
        <dbReference type="ARBA" id="ARBA00022598"/>
    </source>
</evidence>
<comment type="similarity">
    <text evidence="1">Belongs to the ATP-dependent AMP-binding enzyme family.</text>
</comment>
<keyword evidence="8" id="KW-1185">Reference proteome</keyword>
<dbReference type="InterPro" id="IPR042099">
    <property type="entry name" value="ANL_N_sf"/>
</dbReference>
<evidence type="ECO:0000256" key="1">
    <source>
        <dbReference type="ARBA" id="ARBA00006432"/>
    </source>
</evidence>
<dbReference type="Proteomes" id="UP000509660">
    <property type="component" value="Chromosome"/>
</dbReference>
<keyword evidence="4" id="KW-0547">Nucleotide-binding</keyword>
<dbReference type="InterPro" id="IPR045851">
    <property type="entry name" value="AMP-bd_C_sf"/>
</dbReference>
<dbReference type="InterPro" id="IPR020845">
    <property type="entry name" value="AMP-binding_CS"/>
</dbReference>